<dbReference type="PANTHER" id="PTHR30348">
    <property type="entry name" value="UNCHARACTERIZED PROTEIN YECE"/>
    <property type="match status" value="1"/>
</dbReference>
<comment type="caution">
    <text evidence="1">The sequence shown here is derived from an EMBL/GenBank/DDBJ whole genome shotgun (WGS) entry which is preliminary data.</text>
</comment>
<dbReference type="EMBL" id="QZKI01000085">
    <property type="protein sequence ID" value="RJP69143.1"/>
    <property type="molecule type" value="Genomic_DNA"/>
</dbReference>
<evidence type="ECO:0000313" key="1">
    <source>
        <dbReference type="EMBL" id="RJP69143.1"/>
    </source>
</evidence>
<name>A0A419EWS0_9BACT</name>
<evidence type="ECO:0000313" key="2">
    <source>
        <dbReference type="Proteomes" id="UP000285961"/>
    </source>
</evidence>
<reference evidence="1 2" key="1">
    <citation type="journal article" date="2017" name="ISME J.">
        <title>Energy and carbon metabolisms in a deep terrestrial subsurface fluid microbial community.</title>
        <authorList>
            <person name="Momper L."/>
            <person name="Jungbluth S.P."/>
            <person name="Lee M.D."/>
            <person name="Amend J.P."/>
        </authorList>
    </citation>
    <scope>NUCLEOTIDE SEQUENCE [LARGE SCALE GENOMIC DNA]</scope>
    <source>
        <strain evidence="1">SURF_17</strain>
    </source>
</reference>
<gene>
    <name evidence="1" type="ORF">C4532_11255</name>
</gene>
<dbReference type="Pfam" id="PF01904">
    <property type="entry name" value="DUF72"/>
    <property type="match status" value="1"/>
</dbReference>
<dbReference type="InterPro" id="IPR036520">
    <property type="entry name" value="UPF0759_sf"/>
</dbReference>
<protein>
    <submittedName>
        <fullName evidence="1">DUF72 domain-containing protein</fullName>
    </submittedName>
</protein>
<proteinExistence type="predicted"/>
<dbReference type="Gene3D" id="3.20.20.410">
    <property type="entry name" value="Protein of unknown function UPF0759"/>
    <property type="match status" value="1"/>
</dbReference>
<dbReference type="SUPFAM" id="SSF117396">
    <property type="entry name" value="TM1631-like"/>
    <property type="match status" value="1"/>
</dbReference>
<accession>A0A419EWS0</accession>
<dbReference type="PANTHER" id="PTHR30348:SF4">
    <property type="entry name" value="DUF72 DOMAIN-CONTAINING PROTEIN"/>
    <property type="match status" value="1"/>
</dbReference>
<dbReference type="AlphaFoldDB" id="A0A419EWS0"/>
<dbReference type="Proteomes" id="UP000285961">
    <property type="component" value="Unassembled WGS sequence"/>
</dbReference>
<dbReference type="InterPro" id="IPR002763">
    <property type="entry name" value="DUF72"/>
</dbReference>
<organism evidence="1 2">
    <name type="scientific">Candidatus Abyssobacteria bacterium SURF_17</name>
    <dbReference type="NCBI Taxonomy" id="2093361"/>
    <lineage>
        <taxon>Bacteria</taxon>
        <taxon>Pseudomonadati</taxon>
        <taxon>Candidatus Hydrogenedentota</taxon>
        <taxon>Candidatus Abyssobacteria</taxon>
    </lineage>
</organism>
<sequence length="241" mass="28584">MTLTKIGCCGFSTAREKYFREFSVVEIQQTFYNLPRLSTAERWRREAPHGFEFTAKAWQLITHEPTSPTYRRLKPAIEPKKRQHYGSFKPTDEVMRAWGEFHTFARNLRVEKVIFQCPASFRSTPENKKNLFAFFDSIDRSGITCIWEPRGEWREDEIRELCAEGSLVHCADPFQSRPVADNIRYYRLHGLTGYRYHYTQTDLKNLLDKLDIQLPTYVMFNNASMFEDAKRFQQMLTHARQ</sequence>